<dbReference type="Pfam" id="PF00456">
    <property type="entry name" value="Transketolase_N"/>
    <property type="match status" value="1"/>
</dbReference>
<dbReference type="SUPFAM" id="SSF52518">
    <property type="entry name" value="Thiamin diphosphate-binding fold (THDP-binding)"/>
    <property type="match status" value="1"/>
</dbReference>
<dbReference type="PANTHER" id="PTHR47514">
    <property type="entry name" value="TRANSKETOLASE N-TERMINAL SECTION-RELATED"/>
    <property type="match status" value="1"/>
</dbReference>
<dbReference type="InterPro" id="IPR029061">
    <property type="entry name" value="THDP-binding"/>
</dbReference>
<protein>
    <submittedName>
        <fullName evidence="7">Transketolase</fullName>
    </submittedName>
</protein>
<evidence type="ECO:0000256" key="4">
    <source>
        <dbReference type="ARBA" id="ARBA00022723"/>
    </source>
</evidence>
<dbReference type="GO" id="GO:0016740">
    <property type="term" value="F:transferase activity"/>
    <property type="evidence" value="ECO:0007669"/>
    <property type="project" value="UniProtKB-KW"/>
</dbReference>
<evidence type="ECO:0000256" key="3">
    <source>
        <dbReference type="ARBA" id="ARBA00022679"/>
    </source>
</evidence>
<dbReference type="PANTHER" id="PTHR47514:SF1">
    <property type="entry name" value="TRANSKETOLASE N-TERMINAL SECTION-RELATED"/>
    <property type="match status" value="1"/>
</dbReference>
<comment type="similarity">
    <text evidence="2">Belongs to the transketolase family.</text>
</comment>
<feature type="non-terminal residue" evidence="7">
    <location>
        <position position="277"/>
    </location>
</feature>
<keyword evidence="4" id="KW-0479">Metal-binding</keyword>
<sequence>MRIVKGADLTTHTTDKQATVSLVEAKARTIRTRIINMLGAAGSGHPGGSLSAADIVTTLYFHEMNHNAAEPRWPARDRFVLSKGHAAPVLYAALAESGYFPREDLATLRKIDSHLQGHPDMKRTPGVEISTGSLGMGFSAAVGMALGLKIDKSESRVYTLIGDGESQEGIIWEASMFAAQHKLDNLVGILDYNNLQIDGHVSDIVDIRPTAAKWSAFGWHTIEIDGHNIEQIMGALDEAKSTKGKPTMIVANTVKGKNVSFMEGQVDFHGKAPSKDE</sequence>
<reference evidence="7 8" key="1">
    <citation type="journal article" date="2016" name="Nat. Commun.">
        <title>Thousands of microbial genomes shed light on interconnected biogeochemical processes in an aquifer system.</title>
        <authorList>
            <person name="Anantharaman K."/>
            <person name="Brown C.T."/>
            <person name="Hug L.A."/>
            <person name="Sharon I."/>
            <person name="Castelle C.J."/>
            <person name="Probst A.J."/>
            <person name="Thomas B.C."/>
            <person name="Singh A."/>
            <person name="Wilkins M.J."/>
            <person name="Karaoz U."/>
            <person name="Brodie E.L."/>
            <person name="Williams K.H."/>
            <person name="Hubbard S.S."/>
            <person name="Banfield J.F."/>
        </authorList>
    </citation>
    <scope>NUCLEOTIDE SEQUENCE [LARGE SCALE GENOMIC DNA]</scope>
</reference>
<name>A0A1F2US58_9ACTN</name>
<evidence type="ECO:0000259" key="6">
    <source>
        <dbReference type="Pfam" id="PF00456"/>
    </source>
</evidence>
<dbReference type="Gene3D" id="3.40.50.970">
    <property type="match status" value="1"/>
</dbReference>
<dbReference type="Proteomes" id="UP000178086">
    <property type="component" value="Unassembled WGS sequence"/>
</dbReference>
<comment type="caution">
    <text evidence="7">The sequence shown here is derived from an EMBL/GenBank/DDBJ whole genome shotgun (WGS) entry which is preliminary data.</text>
</comment>
<dbReference type="PROSITE" id="PS00801">
    <property type="entry name" value="TRANSKETOLASE_1"/>
    <property type="match status" value="1"/>
</dbReference>
<evidence type="ECO:0000313" key="8">
    <source>
        <dbReference type="Proteomes" id="UP000178086"/>
    </source>
</evidence>
<gene>
    <name evidence="7" type="ORF">A2074_04850</name>
</gene>
<keyword evidence="3" id="KW-0808">Transferase</keyword>
<keyword evidence="5" id="KW-0786">Thiamine pyrophosphate</keyword>
<evidence type="ECO:0000256" key="1">
    <source>
        <dbReference type="ARBA" id="ARBA00001964"/>
    </source>
</evidence>
<dbReference type="CDD" id="cd02012">
    <property type="entry name" value="TPP_TK"/>
    <property type="match status" value="1"/>
</dbReference>
<evidence type="ECO:0000256" key="2">
    <source>
        <dbReference type="ARBA" id="ARBA00007131"/>
    </source>
</evidence>
<accession>A0A1F2US58</accession>
<organism evidence="7 8">
    <name type="scientific">Candidatus Aquicultor primus</name>
    <dbReference type="NCBI Taxonomy" id="1797195"/>
    <lineage>
        <taxon>Bacteria</taxon>
        <taxon>Bacillati</taxon>
        <taxon>Actinomycetota</taxon>
        <taxon>Candidatus Aquicultoria</taxon>
        <taxon>Candidatus Aquicultorales</taxon>
        <taxon>Candidatus Aquicultoraceae</taxon>
        <taxon>Candidatus Aquicultor</taxon>
    </lineage>
</organism>
<dbReference type="EMBL" id="MELI01000066">
    <property type="protein sequence ID" value="OFW33493.1"/>
    <property type="molecule type" value="Genomic_DNA"/>
</dbReference>
<evidence type="ECO:0000256" key="5">
    <source>
        <dbReference type="ARBA" id="ARBA00023052"/>
    </source>
</evidence>
<feature type="domain" description="Transketolase N-terminal" evidence="6">
    <location>
        <begin position="27"/>
        <end position="276"/>
    </location>
</feature>
<dbReference type="GO" id="GO:0000287">
    <property type="term" value="F:magnesium ion binding"/>
    <property type="evidence" value="ECO:0007669"/>
    <property type="project" value="UniProtKB-ARBA"/>
</dbReference>
<dbReference type="AlphaFoldDB" id="A0A1F2US58"/>
<dbReference type="InterPro" id="IPR049557">
    <property type="entry name" value="Transketolase_CS"/>
</dbReference>
<evidence type="ECO:0000313" key="7">
    <source>
        <dbReference type="EMBL" id="OFW33493.1"/>
    </source>
</evidence>
<dbReference type="InterPro" id="IPR005474">
    <property type="entry name" value="Transketolase_N"/>
</dbReference>
<comment type="cofactor">
    <cofactor evidence="1">
        <name>thiamine diphosphate</name>
        <dbReference type="ChEBI" id="CHEBI:58937"/>
    </cofactor>
</comment>
<proteinExistence type="inferred from homology"/>